<sequence length="922" mass="97793">MDTPGQHTELTAEQDLAPWASSPHEVMSAMESEERGLATTEAERRLEEHGPNRLAPPERDPLWRRILSHFDDVLIYILLVAAALKAILGDWVDFSVILAVAVINAAIGFIQEGRAEKALDGIRHMLSPTAQVRRDGAWSDVDAADLVPGDVVRVGAGARVPADVRLLEARSLNVEESALTGESVSAEKSVAAVDAEAGLGDRTSMLFSGTLVAAGQGTGVVTATGQATEIGRIQTMIAEVESLETPLTRELGRLGKVIAVAIAVIALVMAVVGRTVHDIPLPDLISAAIGVAVAAVPEGLPALVTITLALGVQQMARRHAITRKLPAVETLGAVTTICSDKTGTLTKNEMTARVVRTASGSFAVEGSGYAPVGDIAPEDGGESATPDAALDGVVAVAMACNDAQILHDEARGWQLVGEPTEGALHSLARKAGQDPENWRRLNSLPFSSETKYMATLDEDREGHTHIHVKGAPDRILTRCATQIGADGDAVPLESERWEEWIEELSARGLRVLATARATAPAGTTELTTEDVESGLELCGIVGIVDPPRPEAIEAIAQCRQAGIRVKMITGDHAGTALAIAREMGIVTDERRQEEETAETEAPAVLTGAELEAMSTEQLRAVVRDVDVFARTSPEHKLRIVSALQAHDEVAAMTGDGVNDAPALAQANVGVAMGIKGTEATKEAAEIVLADDNFTTIERAVEEGRRIYDNIRKSVLFLLPTSGAQALVILVAVFLGLQLPLAPVQVLWINLITAVTLSLALAYEPAEPDIMNRPPRPVKSGILTAHYVVRIAIVSVLIGGITLVAFYSLVGAGTPTAQAETTAVTLLAFAQLAYLFSCRYLDKSSLTPKVFRGNRVIWISAGALLVLQSVFVYAPFMNLWFGSAPITPAQWGLVVGLSLVVFLLTELGKAAQPRIARVLLRRG</sequence>
<dbReference type="SUPFAM" id="SSF81653">
    <property type="entry name" value="Calcium ATPase, transduction domain A"/>
    <property type="match status" value="1"/>
</dbReference>
<dbReference type="Gene3D" id="3.40.50.1000">
    <property type="entry name" value="HAD superfamily/HAD-like"/>
    <property type="match status" value="1"/>
</dbReference>
<feature type="transmembrane region" description="Helical" evidence="12">
    <location>
        <begin position="254"/>
        <end position="272"/>
    </location>
</feature>
<comment type="subcellular location">
    <subcellularLocation>
        <location evidence="1">Cell membrane</location>
        <topology evidence="1">Multi-pass membrane protein</topology>
    </subcellularLocation>
</comment>
<dbReference type="PRINTS" id="PR00121">
    <property type="entry name" value="NAKATPASE"/>
</dbReference>
<feature type="compositionally biased region" description="Polar residues" evidence="11">
    <location>
        <begin position="1"/>
        <end position="11"/>
    </location>
</feature>
<evidence type="ECO:0000313" key="15">
    <source>
        <dbReference type="Proteomes" id="UP000280668"/>
    </source>
</evidence>
<dbReference type="SMART" id="SM00831">
    <property type="entry name" value="Cation_ATPase_N"/>
    <property type="match status" value="1"/>
</dbReference>
<accession>A0A3N2BCL1</accession>
<dbReference type="InterPro" id="IPR018303">
    <property type="entry name" value="ATPase_P-typ_P_site"/>
</dbReference>
<dbReference type="SUPFAM" id="SSF81665">
    <property type="entry name" value="Calcium ATPase, transmembrane domain M"/>
    <property type="match status" value="1"/>
</dbReference>
<evidence type="ECO:0000256" key="6">
    <source>
        <dbReference type="ARBA" id="ARBA00022842"/>
    </source>
</evidence>
<keyword evidence="9 12" id="KW-0472">Membrane</keyword>
<dbReference type="InterPro" id="IPR059000">
    <property type="entry name" value="ATPase_P-type_domA"/>
</dbReference>
<keyword evidence="3 12" id="KW-0812">Transmembrane</keyword>
<dbReference type="InterPro" id="IPR004014">
    <property type="entry name" value="ATPase_P-typ_cation-transptr_N"/>
</dbReference>
<organism evidence="14 15">
    <name type="scientific">Bogoriella caseilytica</name>
    <dbReference type="NCBI Taxonomy" id="56055"/>
    <lineage>
        <taxon>Bacteria</taxon>
        <taxon>Bacillati</taxon>
        <taxon>Actinomycetota</taxon>
        <taxon>Actinomycetes</taxon>
        <taxon>Micrococcales</taxon>
        <taxon>Bogoriellaceae</taxon>
        <taxon>Bogoriella</taxon>
    </lineage>
</organism>
<feature type="transmembrane region" description="Helical" evidence="12">
    <location>
        <begin position="746"/>
        <end position="765"/>
    </location>
</feature>
<feature type="transmembrane region" description="Helical" evidence="12">
    <location>
        <begin position="786"/>
        <end position="809"/>
    </location>
</feature>
<gene>
    <name evidence="14" type="ORF">EDD31_1329</name>
</gene>
<dbReference type="SUPFAM" id="SSF56784">
    <property type="entry name" value="HAD-like"/>
    <property type="match status" value="1"/>
</dbReference>
<dbReference type="FunFam" id="3.40.50.1000:FF:000083">
    <property type="entry name" value="Sodium/potassium-transporting ATPase subunit alpha"/>
    <property type="match status" value="1"/>
</dbReference>
<reference evidence="14 15" key="1">
    <citation type="submission" date="2018-11" db="EMBL/GenBank/DDBJ databases">
        <title>Sequencing the genomes of 1000 actinobacteria strains.</title>
        <authorList>
            <person name="Klenk H.-P."/>
        </authorList>
    </citation>
    <scope>NUCLEOTIDE SEQUENCE [LARGE SCALE GENOMIC DNA]</scope>
    <source>
        <strain evidence="14 15">DSM 11294</strain>
    </source>
</reference>
<evidence type="ECO:0000256" key="5">
    <source>
        <dbReference type="ARBA" id="ARBA00022840"/>
    </source>
</evidence>
<keyword evidence="7" id="KW-1278">Translocase</keyword>
<evidence type="ECO:0000256" key="3">
    <source>
        <dbReference type="ARBA" id="ARBA00022692"/>
    </source>
</evidence>
<keyword evidence="4" id="KW-0547">Nucleotide-binding</keyword>
<feature type="compositionally biased region" description="Basic and acidic residues" evidence="11">
    <location>
        <begin position="32"/>
        <end position="58"/>
    </location>
</feature>
<evidence type="ECO:0000256" key="10">
    <source>
        <dbReference type="ARBA" id="ARBA00049360"/>
    </source>
</evidence>
<dbReference type="SUPFAM" id="SSF81660">
    <property type="entry name" value="Metal cation-transporting ATPase, ATP-binding domain N"/>
    <property type="match status" value="1"/>
</dbReference>
<dbReference type="Pfam" id="PF00690">
    <property type="entry name" value="Cation_ATPase_N"/>
    <property type="match status" value="1"/>
</dbReference>
<dbReference type="PRINTS" id="PR00119">
    <property type="entry name" value="CATATPASE"/>
</dbReference>
<comment type="caution">
    <text evidence="14">The sequence shown here is derived from an EMBL/GenBank/DDBJ whole genome shotgun (WGS) entry which is preliminary data.</text>
</comment>
<dbReference type="NCBIfam" id="TIGR01494">
    <property type="entry name" value="ATPase_P-type"/>
    <property type="match status" value="2"/>
</dbReference>
<evidence type="ECO:0000256" key="9">
    <source>
        <dbReference type="ARBA" id="ARBA00023136"/>
    </source>
</evidence>
<proteinExistence type="predicted"/>
<dbReference type="GO" id="GO:0005524">
    <property type="term" value="F:ATP binding"/>
    <property type="evidence" value="ECO:0007669"/>
    <property type="project" value="UniProtKB-KW"/>
</dbReference>
<dbReference type="Pfam" id="PF00689">
    <property type="entry name" value="Cation_ATPase_C"/>
    <property type="match status" value="1"/>
</dbReference>
<dbReference type="InterPro" id="IPR023214">
    <property type="entry name" value="HAD_sf"/>
</dbReference>
<dbReference type="Pfam" id="PF13246">
    <property type="entry name" value="Cation_ATPase"/>
    <property type="match status" value="1"/>
</dbReference>
<dbReference type="Gene3D" id="2.70.150.10">
    <property type="entry name" value="Calcium-transporting ATPase, cytoplasmic transduction domain A"/>
    <property type="match status" value="1"/>
</dbReference>
<feature type="transmembrane region" description="Helical" evidence="12">
    <location>
        <begin position="855"/>
        <end position="875"/>
    </location>
</feature>
<feature type="transmembrane region" description="Helical" evidence="12">
    <location>
        <begin position="714"/>
        <end position="734"/>
    </location>
</feature>
<dbReference type="SFLD" id="SFLDG00002">
    <property type="entry name" value="C1.7:_P-type_atpase_like"/>
    <property type="match status" value="1"/>
</dbReference>
<evidence type="ECO:0000313" key="14">
    <source>
        <dbReference type="EMBL" id="ROR72965.1"/>
    </source>
</evidence>
<evidence type="ECO:0000256" key="4">
    <source>
        <dbReference type="ARBA" id="ARBA00022741"/>
    </source>
</evidence>
<dbReference type="GO" id="GO:0005886">
    <property type="term" value="C:plasma membrane"/>
    <property type="evidence" value="ECO:0007669"/>
    <property type="project" value="UniProtKB-SubCell"/>
</dbReference>
<dbReference type="GO" id="GO:0016887">
    <property type="term" value="F:ATP hydrolysis activity"/>
    <property type="evidence" value="ECO:0007669"/>
    <property type="project" value="InterPro"/>
</dbReference>
<protein>
    <submittedName>
        <fullName evidence="14">Potassium/sodium efflux P-type ATPase</fullName>
    </submittedName>
</protein>
<keyword evidence="2" id="KW-0597">Phosphoprotein</keyword>
<dbReference type="Gene3D" id="1.20.1110.10">
    <property type="entry name" value="Calcium-transporting ATPase, transmembrane domain"/>
    <property type="match status" value="1"/>
</dbReference>
<feature type="transmembrane region" description="Helical" evidence="12">
    <location>
        <begin position="887"/>
        <end position="906"/>
    </location>
</feature>
<keyword evidence="5" id="KW-0067">ATP-binding</keyword>
<dbReference type="InterPro" id="IPR023298">
    <property type="entry name" value="ATPase_P-typ_TM_dom_sf"/>
</dbReference>
<keyword evidence="8 12" id="KW-1133">Transmembrane helix</keyword>
<feature type="transmembrane region" description="Helical" evidence="12">
    <location>
        <begin position="69"/>
        <end position="88"/>
    </location>
</feature>
<evidence type="ECO:0000256" key="1">
    <source>
        <dbReference type="ARBA" id="ARBA00004651"/>
    </source>
</evidence>
<dbReference type="FunFam" id="2.70.150.10:FF:000160">
    <property type="entry name" value="Sarcoplasmic/endoplasmic reticulum calcium ATPase 1"/>
    <property type="match status" value="1"/>
</dbReference>
<evidence type="ECO:0000256" key="8">
    <source>
        <dbReference type="ARBA" id="ARBA00022989"/>
    </source>
</evidence>
<evidence type="ECO:0000256" key="12">
    <source>
        <dbReference type="SAM" id="Phobius"/>
    </source>
</evidence>
<evidence type="ECO:0000259" key="13">
    <source>
        <dbReference type="SMART" id="SM00831"/>
    </source>
</evidence>
<feature type="transmembrane region" description="Helical" evidence="12">
    <location>
        <begin position="284"/>
        <end position="310"/>
    </location>
</feature>
<dbReference type="InterPro" id="IPR006068">
    <property type="entry name" value="ATPase_P-typ_cation-transptr_C"/>
</dbReference>
<evidence type="ECO:0000256" key="11">
    <source>
        <dbReference type="SAM" id="MobiDB-lite"/>
    </source>
</evidence>
<feature type="transmembrane region" description="Helical" evidence="12">
    <location>
        <begin position="94"/>
        <end position="110"/>
    </location>
</feature>
<dbReference type="InterPro" id="IPR001757">
    <property type="entry name" value="P_typ_ATPase"/>
</dbReference>
<dbReference type="PROSITE" id="PS00154">
    <property type="entry name" value="ATPASE_E1_E2"/>
    <property type="match status" value="1"/>
</dbReference>
<dbReference type="EMBL" id="RKHK01000001">
    <property type="protein sequence ID" value="ROR72965.1"/>
    <property type="molecule type" value="Genomic_DNA"/>
</dbReference>
<dbReference type="SFLD" id="SFLDF00027">
    <property type="entry name" value="p-type_atpase"/>
    <property type="match status" value="1"/>
</dbReference>
<dbReference type="InterPro" id="IPR036412">
    <property type="entry name" value="HAD-like_sf"/>
</dbReference>
<evidence type="ECO:0000256" key="7">
    <source>
        <dbReference type="ARBA" id="ARBA00022967"/>
    </source>
</evidence>
<dbReference type="Proteomes" id="UP000280668">
    <property type="component" value="Unassembled WGS sequence"/>
</dbReference>
<feature type="transmembrane region" description="Helical" evidence="12">
    <location>
        <begin position="815"/>
        <end position="835"/>
    </location>
</feature>
<dbReference type="Gene3D" id="3.40.1110.10">
    <property type="entry name" value="Calcium-transporting ATPase, cytoplasmic domain N"/>
    <property type="match status" value="1"/>
</dbReference>
<dbReference type="Pfam" id="PF00122">
    <property type="entry name" value="E1-E2_ATPase"/>
    <property type="match status" value="1"/>
</dbReference>
<comment type="catalytic activity">
    <reaction evidence="10">
        <text>ATP + H2O = ADP + phosphate + H(+)</text>
        <dbReference type="Rhea" id="RHEA:13065"/>
        <dbReference type="ChEBI" id="CHEBI:15377"/>
        <dbReference type="ChEBI" id="CHEBI:15378"/>
        <dbReference type="ChEBI" id="CHEBI:30616"/>
        <dbReference type="ChEBI" id="CHEBI:43474"/>
        <dbReference type="ChEBI" id="CHEBI:456216"/>
    </reaction>
</comment>
<evidence type="ECO:0000256" key="2">
    <source>
        <dbReference type="ARBA" id="ARBA00022553"/>
    </source>
</evidence>
<keyword evidence="6" id="KW-0460">Magnesium</keyword>
<dbReference type="SFLD" id="SFLDS00003">
    <property type="entry name" value="Haloacid_Dehalogenase"/>
    <property type="match status" value="1"/>
</dbReference>
<name>A0A3N2BCL1_9MICO</name>
<dbReference type="RefSeq" id="WP_281270426.1">
    <property type="nucleotide sequence ID" value="NZ_RKHK01000001.1"/>
</dbReference>
<keyword evidence="15" id="KW-1185">Reference proteome</keyword>
<dbReference type="InterPro" id="IPR008250">
    <property type="entry name" value="ATPase_P-typ_transduc_dom_A_sf"/>
</dbReference>
<dbReference type="AlphaFoldDB" id="A0A3N2BCL1"/>
<feature type="domain" description="Cation-transporting P-type ATPase N-terminal" evidence="13">
    <location>
        <begin position="17"/>
        <end position="90"/>
    </location>
</feature>
<dbReference type="PANTHER" id="PTHR42861">
    <property type="entry name" value="CALCIUM-TRANSPORTING ATPASE"/>
    <property type="match status" value="1"/>
</dbReference>
<feature type="region of interest" description="Disordered" evidence="11">
    <location>
        <begin position="1"/>
        <end position="58"/>
    </location>
</feature>
<dbReference type="InterPro" id="IPR044492">
    <property type="entry name" value="P_typ_ATPase_HD_dom"/>
</dbReference>
<dbReference type="InterPro" id="IPR023299">
    <property type="entry name" value="ATPase_P-typ_cyto_dom_N"/>
</dbReference>